<feature type="compositionally biased region" description="Low complexity" evidence="1">
    <location>
        <begin position="21"/>
        <end position="35"/>
    </location>
</feature>
<dbReference type="Proteomes" id="UP001177003">
    <property type="component" value="Chromosome 4"/>
</dbReference>
<evidence type="ECO:0000256" key="1">
    <source>
        <dbReference type="SAM" id="MobiDB-lite"/>
    </source>
</evidence>
<reference evidence="2" key="1">
    <citation type="submission" date="2023-04" db="EMBL/GenBank/DDBJ databases">
        <authorList>
            <person name="Vijverberg K."/>
            <person name="Xiong W."/>
            <person name="Schranz E."/>
        </authorList>
    </citation>
    <scope>NUCLEOTIDE SEQUENCE</scope>
</reference>
<gene>
    <name evidence="2" type="ORF">LSALG_LOCUS21849</name>
</gene>
<proteinExistence type="predicted"/>
<feature type="compositionally biased region" description="Basic and acidic residues" evidence="1">
    <location>
        <begin position="157"/>
        <end position="168"/>
    </location>
</feature>
<sequence length="213" mass="24180">MCKILLPREEKKSKRSKKNESGSSEKLVSETTTTKSSKKKPSEVKVVNEVFLDVSIPIEPDVKDTHEKVVISSKTSVFRRIKMKSNHPQKSASLNVVRKPHVTHQISKRETKKTRNLVMTIESTEDEDERIPETPKANLKKESSNPEQTMVIPAEDSSAKSSHEEARTSDINANVSHTDVNVNMDEGDLKTELKVMLILLFRYLHKSHQLLQP</sequence>
<dbReference type="EMBL" id="OX465080">
    <property type="protein sequence ID" value="CAI9282199.1"/>
    <property type="molecule type" value="Genomic_DNA"/>
</dbReference>
<organism evidence="2 3">
    <name type="scientific">Lactuca saligna</name>
    <name type="common">Willowleaf lettuce</name>
    <dbReference type="NCBI Taxonomy" id="75948"/>
    <lineage>
        <taxon>Eukaryota</taxon>
        <taxon>Viridiplantae</taxon>
        <taxon>Streptophyta</taxon>
        <taxon>Embryophyta</taxon>
        <taxon>Tracheophyta</taxon>
        <taxon>Spermatophyta</taxon>
        <taxon>Magnoliopsida</taxon>
        <taxon>eudicotyledons</taxon>
        <taxon>Gunneridae</taxon>
        <taxon>Pentapetalae</taxon>
        <taxon>asterids</taxon>
        <taxon>campanulids</taxon>
        <taxon>Asterales</taxon>
        <taxon>Asteraceae</taxon>
        <taxon>Cichorioideae</taxon>
        <taxon>Cichorieae</taxon>
        <taxon>Lactucinae</taxon>
        <taxon>Lactuca</taxon>
    </lineage>
</organism>
<evidence type="ECO:0000313" key="3">
    <source>
        <dbReference type="Proteomes" id="UP001177003"/>
    </source>
</evidence>
<accession>A0AA35YY73</accession>
<feature type="region of interest" description="Disordered" evidence="1">
    <location>
        <begin position="124"/>
        <end position="170"/>
    </location>
</feature>
<evidence type="ECO:0000313" key="2">
    <source>
        <dbReference type="EMBL" id="CAI9282199.1"/>
    </source>
</evidence>
<feature type="region of interest" description="Disordered" evidence="1">
    <location>
        <begin position="1"/>
        <end position="43"/>
    </location>
</feature>
<feature type="compositionally biased region" description="Basic and acidic residues" evidence="1">
    <location>
        <begin position="1"/>
        <end position="12"/>
    </location>
</feature>
<name>A0AA35YY73_LACSI</name>
<protein>
    <submittedName>
        <fullName evidence="2">Uncharacterized protein</fullName>
    </submittedName>
</protein>
<keyword evidence="3" id="KW-1185">Reference proteome</keyword>
<dbReference type="AlphaFoldDB" id="A0AA35YY73"/>